<evidence type="ECO:0000256" key="4">
    <source>
        <dbReference type="PIRSR" id="PIRSR005902-1"/>
    </source>
</evidence>
<dbReference type="Gene3D" id="3.20.20.140">
    <property type="entry name" value="Metal-dependent hydrolases"/>
    <property type="match status" value="1"/>
</dbReference>
<keyword evidence="3 5" id="KW-0378">Hydrolase</keyword>
<dbReference type="PANTHER" id="PTHR46124">
    <property type="entry name" value="D-AMINOACYL-TRNA DEACYLASE"/>
    <property type="match status" value="1"/>
</dbReference>
<dbReference type="PIRSF" id="PIRSF005902">
    <property type="entry name" value="DNase_TatD"/>
    <property type="match status" value="1"/>
</dbReference>
<organism evidence="5 6">
    <name type="scientific">Idiomarina tyrosinivorans</name>
    <dbReference type="NCBI Taxonomy" id="1445662"/>
    <lineage>
        <taxon>Bacteria</taxon>
        <taxon>Pseudomonadati</taxon>
        <taxon>Pseudomonadota</taxon>
        <taxon>Gammaproteobacteria</taxon>
        <taxon>Alteromonadales</taxon>
        <taxon>Idiomarinaceae</taxon>
        <taxon>Idiomarina</taxon>
    </lineage>
</organism>
<evidence type="ECO:0000313" key="5">
    <source>
        <dbReference type="EMBL" id="RUO80007.1"/>
    </source>
</evidence>
<dbReference type="OrthoDB" id="9810005at2"/>
<keyword evidence="6" id="KW-1185">Reference proteome</keyword>
<accession>A0A432ZQ31</accession>
<name>A0A432ZQ31_9GAMM</name>
<dbReference type="PROSITE" id="PS01091">
    <property type="entry name" value="TATD_3"/>
    <property type="match status" value="1"/>
</dbReference>
<dbReference type="Pfam" id="PF01026">
    <property type="entry name" value="TatD_DNase"/>
    <property type="match status" value="1"/>
</dbReference>
<dbReference type="InterPro" id="IPR001130">
    <property type="entry name" value="TatD-like"/>
</dbReference>
<dbReference type="Proteomes" id="UP000287996">
    <property type="component" value="Unassembled WGS sequence"/>
</dbReference>
<dbReference type="PANTHER" id="PTHR46124:SF2">
    <property type="entry name" value="D-AMINOACYL-TRNA DEACYLASE"/>
    <property type="match status" value="1"/>
</dbReference>
<dbReference type="GO" id="GO:0046872">
    <property type="term" value="F:metal ion binding"/>
    <property type="evidence" value="ECO:0007669"/>
    <property type="project" value="UniProtKB-KW"/>
</dbReference>
<feature type="binding site" evidence="4">
    <location>
        <position position="154"/>
    </location>
    <ligand>
        <name>a divalent metal cation</name>
        <dbReference type="ChEBI" id="CHEBI:60240"/>
        <label>2</label>
    </ligand>
</feature>
<dbReference type="GO" id="GO:0005829">
    <property type="term" value="C:cytosol"/>
    <property type="evidence" value="ECO:0007669"/>
    <property type="project" value="TreeGrafter"/>
</dbReference>
<dbReference type="EMBL" id="PIQH01000007">
    <property type="protein sequence ID" value="RUO80007.1"/>
    <property type="molecule type" value="Genomic_DNA"/>
</dbReference>
<feature type="binding site" evidence="4">
    <location>
        <position position="93"/>
    </location>
    <ligand>
        <name>a divalent metal cation</name>
        <dbReference type="ChEBI" id="CHEBI:60240"/>
        <label>1</label>
    </ligand>
</feature>
<dbReference type="CDD" id="cd01310">
    <property type="entry name" value="TatD_DNAse"/>
    <property type="match status" value="1"/>
</dbReference>
<evidence type="ECO:0000313" key="6">
    <source>
        <dbReference type="Proteomes" id="UP000287996"/>
    </source>
</evidence>
<sequence>MWIDAGVNLTNSRFHGKVDEVIENARRAGVQHCIVIATSVAEAEAAIALCQQFPHYLKTTAGIHPHDAGQVKASDWQLLREFLQHPDVVAVGECGLDFNRNYTPQTEQLAVFEKQLELAAMTQMPVYLHERDAQPQVLQLLDKFGDKLPQRLSHCFTGDRAALAEYLRRDHYIGITGWVCDERRNGPLLDALTLIPDNRLLLETDAPFLLPRSIRPRPKMNEPAWVAEVGRVVAQQRQVEPEVLAQQTSANSQRFFQLST</sequence>
<evidence type="ECO:0000256" key="2">
    <source>
        <dbReference type="ARBA" id="ARBA00022723"/>
    </source>
</evidence>
<feature type="binding site" evidence="4">
    <location>
        <position position="129"/>
    </location>
    <ligand>
        <name>a divalent metal cation</name>
        <dbReference type="ChEBI" id="CHEBI:60240"/>
        <label>2</label>
    </ligand>
</feature>
<comment type="similarity">
    <text evidence="1">Belongs to the metallo-dependent hydrolases superfamily. TatD-type hydrolase family.</text>
</comment>
<dbReference type="FunFam" id="3.20.20.140:FF:000005">
    <property type="entry name" value="TatD family hydrolase"/>
    <property type="match status" value="1"/>
</dbReference>
<keyword evidence="2 4" id="KW-0479">Metal-binding</keyword>
<dbReference type="SUPFAM" id="SSF51556">
    <property type="entry name" value="Metallo-dependent hydrolases"/>
    <property type="match status" value="1"/>
</dbReference>
<dbReference type="InterPro" id="IPR018228">
    <property type="entry name" value="DNase_TatD-rel_CS"/>
</dbReference>
<reference evidence="5 6" key="1">
    <citation type="journal article" date="2011" name="Front. Microbiol.">
        <title>Genomic signatures of strain selection and enhancement in Bacillus atrophaeus var. globigii, a historical biowarfare simulant.</title>
        <authorList>
            <person name="Gibbons H.S."/>
            <person name="Broomall S.M."/>
            <person name="McNew L.A."/>
            <person name="Daligault H."/>
            <person name="Chapman C."/>
            <person name="Bruce D."/>
            <person name="Karavis M."/>
            <person name="Krepps M."/>
            <person name="McGregor P.A."/>
            <person name="Hong C."/>
            <person name="Park K.H."/>
            <person name="Akmal A."/>
            <person name="Feldman A."/>
            <person name="Lin J.S."/>
            <person name="Chang W.E."/>
            <person name="Higgs B.W."/>
            <person name="Demirev P."/>
            <person name="Lindquist J."/>
            <person name="Liem A."/>
            <person name="Fochler E."/>
            <person name="Read T.D."/>
            <person name="Tapia R."/>
            <person name="Johnson S."/>
            <person name="Bishop-Lilly K.A."/>
            <person name="Detter C."/>
            <person name="Han C."/>
            <person name="Sozhamannan S."/>
            <person name="Rosenzweig C.N."/>
            <person name="Skowronski E.W."/>
        </authorList>
    </citation>
    <scope>NUCLEOTIDE SEQUENCE [LARGE SCALE GENOMIC DNA]</scope>
    <source>
        <strain evidence="5 6">CC-PW-9</strain>
    </source>
</reference>
<dbReference type="AlphaFoldDB" id="A0A432ZQ31"/>
<gene>
    <name evidence="5" type="ORF">CWI84_08590</name>
</gene>
<dbReference type="RefSeq" id="WP_126842183.1">
    <property type="nucleotide sequence ID" value="NZ_PIQH01000007.1"/>
</dbReference>
<evidence type="ECO:0000256" key="3">
    <source>
        <dbReference type="ARBA" id="ARBA00022801"/>
    </source>
</evidence>
<evidence type="ECO:0000256" key="1">
    <source>
        <dbReference type="ARBA" id="ARBA00009275"/>
    </source>
</evidence>
<protein>
    <submittedName>
        <fullName evidence="5">Hydrolase TatD</fullName>
    </submittedName>
</protein>
<feature type="binding site" evidence="4">
    <location>
        <position position="205"/>
    </location>
    <ligand>
        <name>a divalent metal cation</name>
        <dbReference type="ChEBI" id="CHEBI:60240"/>
        <label>1</label>
    </ligand>
</feature>
<comment type="caution">
    <text evidence="5">The sequence shown here is derived from an EMBL/GenBank/DDBJ whole genome shotgun (WGS) entry which is preliminary data.</text>
</comment>
<dbReference type="GO" id="GO:0016788">
    <property type="term" value="F:hydrolase activity, acting on ester bonds"/>
    <property type="evidence" value="ECO:0007669"/>
    <property type="project" value="InterPro"/>
</dbReference>
<proteinExistence type="inferred from homology"/>
<dbReference type="InterPro" id="IPR032466">
    <property type="entry name" value="Metal_Hydrolase"/>
</dbReference>